<proteinExistence type="predicted"/>
<name>A0AAE0DL89_9LECA</name>
<feature type="compositionally biased region" description="Basic residues" evidence="1">
    <location>
        <begin position="113"/>
        <end position="127"/>
    </location>
</feature>
<evidence type="ECO:0000313" key="2">
    <source>
        <dbReference type="EMBL" id="KAK3174029.1"/>
    </source>
</evidence>
<keyword evidence="3" id="KW-1185">Reference proteome</keyword>
<comment type="caution">
    <text evidence="2">The sequence shown here is derived from an EMBL/GenBank/DDBJ whole genome shotgun (WGS) entry which is preliminary data.</text>
</comment>
<accession>A0AAE0DL89</accession>
<dbReference type="EMBL" id="JASNWA010000006">
    <property type="protein sequence ID" value="KAK3174029.1"/>
    <property type="molecule type" value="Genomic_DNA"/>
</dbReference>
<dbReference type="AlphaFoldDB" id="A0AAE0DL89"/>
<reference evidence="2" key="1">
    <citation type="submission" date="2022-11" db="EMBL/GenBank/DDBJ databases">
        <title>Chromosomal genome sequence assembly and mating type (MAT) locus characterization of the leprose asexual lichenized fungus Lepraria neglecta (Nyl.) Erichsen.</title>
        <authorList>
            <person name="Allen J.L."/>
            <person name="Pfeffer B."/>
        </authorList>
    </citation>
    <scope>NUCLEOTIDE SEQUENCE</scope>
    <source>
        <strain evidence="2">Allen 5258</strain>
    </source>
</reference>
<sequence>MTAATELPHGPIGGGVFPGYECTYGPWPSRTDDEVWPQWVGPYPVHNQTQRDYQERIQRQAEDISETTGFGKVKERKHIMNSPPTTPPHVRTRKMIVDPSRFPKPQASDTKIKKSTASKRPVPRRPITRSTGSARLALHPRKGHVIFRELFQSHVISFETYLQDHDPEKQTPPAESYFDDWGSP</sequence>
<protein>
    <submittedName>
        <fullName evidence="2">Uncharacterized protein</fullName>
    </submittedName>
</protein>
<evidence type="ECO:0000256" key="1">
    <source>
        <dbReference type="SAM" id="MobiDB-lite"/>
    </source>
</evidence>
<evidence type="ECO:0000313" key="3">
    <source>
        <dbReference type="Proteomes" id="UP001276659"/>
    </source>
</evidence>
<gene>
    <name evidence="2" type="ORF">OEA41_001273</name>
</gene>
<feature type="region of interest" description="Disordered" evidence="1">
    <location>
        <begin position="77"/>
        <end position="135"/>
    </location>
</feature>
<feature type="region of interest" description="Disordered" evidence="1">
    <location>
        <begin position="163"/>
        <end position="184"/>
    </location>
</feature>
<dbReference type="Proteomes" id="UP001276659">
    <property type="component" value="Unassembled WGS sequence"/>
</dbReference>
<organism evidence="2 3">
    <name type="scientific">Lepraria neglecta</name>
    <dbReference type="NCBI Taxonomy" id="209136"/>
    <lineage>
        <taxon>Eukaryota</taxon>
        <taxon>Fungi</taxon>
        <taxon>Dikarya</taxon>
        <taxon>Ascomycota</taxon>
        <taxon>Pezizomycotina</taxon>
        <taxon>Lecanoromycetes</taxon>
        <taxon>OSLEUM clade</taxon>
        <taxon>Lecanoromycetidae</taxon>
        <taxon>Lecanorales</taxon>
        <taxon>Lecanorineae</taxon>
        <taxon>Stereocaulaceae</taxon>
        <taxon>Lepraria</taxon>
    </lineage>
</organism>